<dbReference type="PANTHER" id="PTHR10924:SF27">
    <property type="entry name" value="SOLUTE CARRIER FAMILY 49 MEMBER 4"/>
    <property type="match status" value="1"/>
</dbReference>
<evidence type="ECO:0000256" key="6">
    <source>
        <dbReference type="ARBA" id="ARBA00023136"/>
    </source>
</evidence>
<feature type="transmembrane region" description="Helical" evidence="12">
    <location>
        <begin position="157"/>
        <end position="180"/>
    </location>
</feature>
<dbReference type="CDD" id="cd17397">
    <property type="entry name" value="MFS_DIRC2"/>
    <property type="match status" value="1"/>
</dbReference>
<dbReference type="InterPro" id="IPR011701">
    <property type="entry name" value="MFS"/>
</dbReference>
<dbReference type="GeneID" id="106161981"/>
<feature type="compositionally biased region" description="Basic and acidic residues" evidence="11">
    <location>
        <begin position="1"/>
        <end position="10"/>
    </location>
</feature>
<evidence type="ECO:0000256" key="3">
    <source>
        <dbReference type="ARBA" id="ARBA00022448"/>
    </source>
</evidence>
<dbReference type="KEGG" id="lak:106161981"/>
<reference evidence="14" key="1">
    <citation type="submission" date="2025-08" db="UniProtKB">
        <authorList>
            <consortium name="RefSeq"/>
        </authorList>
    </citation>
    <scope>IDENTIFICATION</scope>
    <source>
        <tissue evidence="14">Gonads</tissue>
    </source>
</reference>
<evidence type="ECO:0000313" key="13">
    <source>
        <dbReference type="Proteomes" id="UP000085678"/>
    </source>
</evidence>
<evidence type="ECO:0000256" key="8">
    <source>
        <dbReference type="ARBA" id="ARBA00023228"/>
    </source>
</evidence>
<dbReference type="GO" id="GO:0022857">
    <property type="term" value="F:transmembrane transporter activity"/>
    <property type="evidence" value="ECO:0007669"/>
    <property type="project" value="InterPro"/>
</dbReference>
<feature type="transmembrane region" description="Helical" evidence="12">
    <location>
        <begin position="371"/>
        <end position="393"/>
    </location>
</feature>
<dbReference type="OMA" id="NGFAWLM"/>
<comment type="similarity">
    <text evidence="2">Belongs to the major facilitator superfamily.</text>
</comment>
<keyword evidence="5 12" id="KW-1133">Transmembrane helix</keyword>
<feature type="transmembrane region" description="Helical" evidence="12">
    <location>
        <begin position="128"/>
        <end position="145"/>
    </location>
</feature>
<dbReference type="InterPro" id="IPR049680">
    <property type="entry name" value="FLVCR1-2_SLC49-like"/>
</dbReference>
<dbReference type="Pfam" id="PF07690">
    <property type="entry name" value="MFS_1"/>
    <property type="match status" value="1"/>
</dbReference>
<accession>A0A1S3I8C7</accession>
<evidence type="ECO:0000256" key="1">
    <source>
        <dbReference type="ARBA" id="ARBA00004155"/>
    </source>
</evidence>
<keyword evidence="3" id="KW-0813">Transport</keyword>
<dbReference type="Gene3D" id="1.20.1250.20">
    <property type="entry name" value="MFS general substrate transporter like domains"/>
    <property type="match status" value="2"/>
</dbReference>
<feature type="transmembrane region" description="Helical" evidence="12">
    <location>
        <begin position="405"/>
        <end position="425"/>
    </location>
</feature>
<evidence type="ECO:0000256" key="7">
    <source>
        <dbReference type="ARBA" id="ARBA00023180"/>
    </source>
</evidence>
<comment type="subcellular location">
    <subcellularLocation>
        <location evidence="1">Lysosome membrane</location>
        <topology evidence="1">Multi-pass membrane protein</topology>
    </subcellularLocation>
</comment>
<keyword evidence="8" id="KW-0458">Lysosome</keyword>
<gene>
    <name evidence="14" type="primary">LOC106161981</name>
</gene>
<dbReference type="SUPFAM" id="SSF103473">
    <property type="entry name" value="MFS general substrate transporter"/>
    <property type="match status" value="1"/>
</dbReference>
<keyword evidence="4 12" id="KW-0812">Transmembrane</keyword>
<feature type="transmembrane region" description="Helical" evidence="12">
    <location>
        <begin position="338"/>
        <end position="359"/>
    </location>
</feature>
<evidence type="ECO:0000256" key="11">
    <source>
        <dbReference type="SAM" id="MobiDB-lite"/>
    </source>
</evidence>
<dbReference type="PANTHER" id="PTHR10924">
    <property type="entry name" value="MAJOR FACILITATOR SUPERFAMILY PROTEIN-RELATED"/>
    <property type="match status" value="1"/>
</dbReference>
<feature type="transmembrane region" description="Helical" evidence="12">
    <location>
        <begin position="466"/>
        <end position="485"/>
    </location>
</feature>
<feature type="transmembrane region" description="Helical" evidence="12">
    <location>
        <begin position="63"/>
        <end position="83"/>
    </location>
</feature>
<dbReference type="AlphaFoldDB" id="A0A1S3I8C7"/>
<evidence type="ECO:0000256" key="10">
    <source>
        <dbReference type="ARBA" id="ARBA00048410"/>
    </source>
</evidence>
<dbReference type="RefSeq" id="XP_013394520.1">
    <property type="nucleotide sequence ID" value="XM_013539066.1"/>
</dbReference>
<dbReference type="Proteomes" id="UP000085678">
    <property type="component" value="Unplaced"/>
</dbReference>
<comment type="function">
    <text evidence="9">Mediates H(+)-dependent pyridoxine transport.</text>
</comment>
<proteinExistence type="inferred from homology"/>
<dbReference type="GO" id="GO:0005765">
    <property type="term" value="C:lysosomal membrane"/>
    <property type="evidence" value="ECO:0007669"/>
    <property type="project" value="UniProtKB-SubCell"/>
</dbReference>
<feature type="transmembrane region" description="Helical" evidence="12">
    <location>
        <begin position="251"/>
        <end position="273"/>
    </location>
</feature>
<evidence type="ECO:0000256" key="2">
    <source>
        <dbReference type="ARBA" id="ARBA00008335"/>
    </source>
</evidence>
<dbReference type="InterPro" id="IPR049604">
    <property type="entry name" value="SLC49A4-like"/>
</dbReference>
<keyword evidence="13" id="KW-1185">Reference proteome</keyword>
<feature type="transmembrane region" description="Helical" evidence="12">
    <location>
        <begin position="437"/>
        <end position="460"/>
    </location>
</feature>
<feature type="transmembrane region" description="Helical" evidence="12">
    <location>
        <begin position="192"/>
        <end position="216"/>
    </location>
</feature>
<feature type="transmembrane region" description="Helical" evidence="12">
    <location>
        <begin position="103"/>
        <end position="121"/>
    </location>
</feature>
<evidence type="ECO:0000256" key="4">
    <source>
        <dbReference type="ARBA" id="ARBA00022692"/>
    </source>
</evidence>
<evidence type="ECO:0000313" key="14">
    <source>
        <dbReference type="RefSeq" id="XP_013394520.1"/>
    </source>
</evidence>
<keyword evidence="6 12" id="KW-0472">Membrane</keyword>
<dbReference type="InterPro" id="IPR036259">
    <property type="entry name" value="MFS_trans_sf"/>
</dbReference>
<organism evidence="13 14">
    <name type="scientific">Lingula anatina</name>
    <name type="common">Brachiopod</name>
    <name type="synonym">Lingula unguis</name>
    <dbReference type="NCBI Taxonomy" id="7574"/>
    <lineage>
        <taxon>Eukaryota</taxon>
        <taxon>Metazoa</taxon>
        <taxon>Spiralia</taxon>
        <taxon>Lophotrochozoa</taxon>
        <taxon>Brachiopoda</taxon>
        <taxon>Linguliformea</taxon>
        <taxon>Lingulata</taxon>
        <taxon>Lingulida</taxon>
        <taxon>Linguloidea</taxon>
        <taxon>Lingulidae</taxon>
        <taxon>Lingula</taxon>
    </lineage>
</organism>
<feature type="transmembrane region" description="Helical" evidence="12">
    <location>
        <begin position="305"/>
        <end position="326"/>
    </location>
</feature>
<evidence type="ECO:0000256" key="5">
    <source>
        <dbReference type="ARBA" id="ARBA00022989"/>
    </source>
</evidence>
<dbReference type="OrthoDB" id="422206at2759"/>
<sequence length="502" mass="54371">MSLDDKEPLVREPTSADCDSQDTAPDIIQPGITSINTEVANQHSYNSKDGSTEYNGVVYKRRWYILIMFCLLTFTQGGIWNTWGPVTTSAKYAFGWNDGDIDLLSNWGPITFVLSTFIFTWLMDVKGLRWACVITMALVAVGSALRCITTEPVAATWLIHAGQLLNGIGGPVAMAAGPLLSNAWFPVAHRTSVTACTATANVLGIAVTFIIGPLMIRAPPSAENCTLSSINCSCFANSSCEPSKADVASDILLLMYIEAGWSIAIFLLMVVYFPSKPPTPPTASASTIRVDHNAGLVALLKNHRVWMVAVPYSVCGVYAVWTSVLGVNLEGRVSEVEAGWLGFWASVAGMIAALILARFADIFAGHLKKLLLLLLLGAIGSFVWFAVLVAGLVPSDSPGWTVMLYTSYILGGIFETGSTAFFYEIACEASFPTAEGVTTGFLTFLNNVCGLVFLFIFMIPNVDKKFMNWVLIGSTTAVVPVVILYKERYTRLDLDTQIEHKG</sequence>
<evidence type="ECO:0000256" key="9">
    <source>
        <dbReference type="ARBA" id="ARBA00037192"/>
    </source>
</evidence>
<evidence type="ECO:0000256" key="12">
    <source>
        <dbReference type="SAM" id="Phobius"/>
    </source>
</evidence>
<comment type="catalytic activity">
    <reaction evidence="10">
        <text>pyridoxine(out) + n H(+)(out) = pyridoxine(in) + n H(+)(in)</text>
        <dbReference type="Rhea" id="RHEA:76203"/>
        <dbReference type="ChEBI" id="CHEBI:15378"/>
        <dbReference type="ChEBI" id="CHEBI:16709"/>
    </reaction>
</comment>
<protein>
    <submittedName>
        <fullName evidence="14">Disrupted in renal carcinoma protein 2 homolog</fullName>
    </submittedName>
</protein>
<name>A0A1S3I8C7_LINAN</name>
<dbReference type="InParanoid" id="A0A1S3I8C7"/>
<keyword evidence="7" id="KW-0325">Glycoprotein</keyword>
<feature type="region of interest" description="Disordered" evidence="11">
    <location>
        <begin position="1"/>
        <end position="24"/>
    </location>
</feature>